<feature type="region of interest" description="Disordered" evidence="1">
    <location>
        <begin position="351"/>
        <end position="475"/>
    </location>
</feature>
<dbReference type="AlphaFoldDB" id="A0AAV5ARX1"/>
<feature type="compositionally biased region" description="Low complexity" evidence="1">
    <location>
        <begin position="206"/>
        <end position="217"/>
    </location>
</feature>
<comment type="caution">
    <text evidence="2">The sequence shown here is derived from an EMBL/GenBank/DDBJ whole genome shotgun (WGS) entry which is preliminary data.</text>
</comment>
<evidence type="ECO:0000313" key="2">
    <source>
        <dbReference type="EMBL" id="GJJ15758.1"/>
    </source>
</evidence>
<sequence length="532" mass="56857">MSTCTDNPTTKPLTRPSRTNSTRSRKHSAPVQIHALLRTTSTDGTSRSIPKLGHSHRRGASLSASVTVSPTPVDRPTVANYNSTQVNNGADDGSTVISGLDPSNETSDPTHCTPSSSSSALQTRQCSHSYASAPLSTLITRIESPSLASFTLPDPHPCAAGSLRRCQWILEMNASGNWNEGQNGDDDESTNYIHVQPKNYSDNNKKTTLPTTSSPLTPKRKRMLALPLRLWKKKKITFANHKLDSESDTHGDVEDDTDSESESDGDDDDTPSLTPHSSRRSSRSRSSTDRSPASVFSSSPSVSRSNIPSISRKHPGIVHHSASPPVTGLAASGAMTAPSTVAVRCSGDAKVALSTSTGSSSVQKNVLKQDPETVPRQYKDTPTMSMSAKPSLSIEKHSMQKEPIPSSLSTPSRTLRSSKNRQITSRTSTPDVTRDMHIPFPTPPTPDVHHSQTKVANPALSPSSPCNATSPNSSPTVLLTLSDLERTSKLMRSTTTCAVCGRSGSDFPRCPRTGVAWCSRACRIAAKKGASS</sequence>
<feature type="compositionally biased region" description="Polar residues" evidence="1">
    <location>
        <begin position="95"/>
        <end position="122"/>
    </location>
</feature>
<feature type="region of interest" description="Disordered" evidence="1">
    <location>
        <begin position="1"/>
        <end position="122"/>
    </location>
</feature>
<feature type="compositionally biased region" description="Polar residues" evidence="1">
    <location>
        <begin position="420"/>
        <end position="431"/>
    </location>
</feature>
<protein>
    <submittedName>
        <fullName evidence="2">Uncharacterized protein</fullName>
    </submittedName>
</protein>
<dbReference type="Proteomes" id="UP001050691">
    <property type="component" value="Unassembled WGS sequence"/>
</dbReference>
<feature type="region of interest" description="Disordered" evidence="1">
    <location>
        <begin position="242"/>
        <end position="338"/>
    </location>
</feature>
<dbReference type="EMBL" id="BPWL01000011">
    <property type="protein sequence ID" value="GJJ15758.1"/>
    <property type="molecule type" value="Genomic_DNA"/>
</dbReference>
<keyword evidence="3" id="KW-1185">Reference proteome</keyword>
<feature type="compositionally biased region" description="Acidic residues" evidence="1">
    <location>
        <begin position="253"/>
        <end position="270"/>
    </location>
</feature>
<feature type="region of interest" description="Disordered" evidence="1">
    <location>
        <begin position="177"/>
        <end position="221"/>
    </location>
</feature>
<evidence type="ECO:0000256" key="1">
    <source>
        <dbReference type="SAM" id="MobiDB-lite"/>
    </source>
</evidence>
<feature type="compositionally biased region" description="Polar residues" evidence="1">
    <location>
        <begin position="353"/>
        <end position="366"/>
    </location>
</feature>
<evidence type="ECO:0000313" key="3">
    <source>
        <dbReference type="Proteomes" id="UP001050691"/>
    </source>
</evidence>
<feature type="compositionally biased region" description="Basic and acidic residues" evidence="1">
    <location>
        <begin position="367"/>
        <end position="379"/>
    </location>
</feature>
<organism evidence="2 3">
    <name type="scientific">Clathrus columnatus</name>
    <dbReference type="NCBI Taxonomy" id="1419009"/>
    <lineage>
        <taxon>Eukaryota</taxon>
        <taxon>Fungi</taxon>
        <taxon>Dikarya</taxon>
        <taxon>Basidiomycota</taxon>
        <taxon>Agaricomycotina</taxon>
        <taxon>Agaricomycetes</taxon>
        <taxon>Phallomycetidae</taxon>
        <taxon>Phallales</taxon>
        <taxon>Clathraceae</taxon>
        <taxon>Clathrus</taxon>
    </lineage>
</organism>
<feature type="compositionally biased region" description="Polar residues" evidence="1">
    <location>
        <begin position="190"/>
        <end position="202"/>
    </location>
</feature>
<proteinExistence type="predicted"/>
<feature type="compositionally biased region" description="Polar residues" evidence="1">
    <location>
        <begin position="38"/>
        <end position="48"/>
    </location>
</feature>
<feature type="compositionally biased region" description="Low complexity" evidence="1">
    <location>
        <begin position="289"/>
        <end position="310"/>
    </location>
</feature>
<reference evidence="2" key="1">
    <citation type="submission" date="2021-10" db="EMBL/GenBank/DDBJ databases">
        <title>De novo Genome Assembly of Clathrus columnatus (Basidiomycota, Fungi) Using Illumina and Nanopore Sequence Data.</title>
        <authorList>
            <person name="Ogiso-Tanaka E."/>
            <person name="Itagaki H."/>
            <person name="Hosoya T."/>
            <person name="Hosaka K."/>
        </authorList>
    </citation>
    <scope>NUCLEOTIDE SEQUENCE</scope>
    <source>
        <strain evidence="2">MO-923</strain>
    </source>
</reference>
<feature type="compositionally biased region" description="Polar residues" evidence="1">
    <location>
        <begin position="380"/>
        <end position="390"/>
    </location>
</feature>
<name>A0AAV5ARX1_9AGAM</name>
<feature type="compositionally biased region" description="Basic and acidic residues" evidence="1">
    <location>
        <begin position="242"/>
        <end position="252"/>
    </location>
</feature>
<feature type="compositionally biased region" description="Low complexity" evidence="1">
    <location>
        <begin position="405"/>
        <end position="417"/>
    </location>
</feature>
<feature type="compositionally biased region" description="Polar residues" evidence="1">
    <location>
        <begin position="460"/>
        <end position="475"/>
    </location>
</feature>
<gene>
    <name evidence="2" type="ORF">Clacol_010036</name>
</gene>
<feature type="compositionally biased region" description="Polar residues" evidence="1">
    <location>
        <begin position="1"/>
        <end position="12"/>
    </location>
</feature>
<accession>A0AAV5ARX1</accession>
<feature type="compositionally biased region" description="Polar residues" evidence="1">
    <location>
        <begin position="79"/>
        <end position="88"/>
    </location>
</feature>